<feature type="region of interest" description="Disordered" evidence="1">
    <location>
        <begin position="12"/>
        <end position="126"/>
    </location>
</feature>
<reference evidence="3" key="1">
    <citation type="journal article" date="2019" name="Int. J. Syst. Evol. Microbiol.">
        <title>The Global Catalogue of Microorganisms (GCM) 10K type strain sequencing project: providing services to taxonomists for standard genome sequencing and annotation.</title>
        <authorList>
            <consortium name="The Broad Institute Genomics Platform"/>
            <consortium name="The Broad Institute Genome Sequencing Center for Infectious Disease"/>
            <person name="Wu L."/>
            <person name="Ma J."/>
        </authorList>
    </citation>
    <scope>NUCLEOTIDE SEQUENCE [LARGE SCALE GENOMIC DNA]</scope>
    <source>
        <strain evidence="3">JCM 4586</strain>
    </source>
</reference>
<organism evidence="2 3">
    <name type="scientific">Streptomyces hiroshimensis</name>
    <dbReference type="NCBI Taxonomy" id="66424"/>
    <lineage>
        <taxon>Bacteria</taxon>
        <taxon>Bacillati</taxon>
        <taxon>Actinomycetota</taxon>
        <taxon>Actinomycetes</taxon>
        <taxon>Kitasatosporales</taxon>
        <taxon>Streptomycetaceae</taxon>
        <taxon>Streptomyces</taxon>
    </lineage>
</organism>
<keyword evidence="3" id="KW-1185">Reference proteome</keyword>
<evidence type="ECO:0000256" key="1">
    <source>
        <dbReference type="SAM" id="MobiDB-lite"/>
    </source>
</evidence>
<dbReference type="Proteomes" id="UP000659223">
    <property type="component" value="Unassembled WGS sequence"/>
</dbReference>
<dbReference type="EMBL" id="BMUT01000003">
    <property type="protein sequence ID" value="GGX74747.1"/>
    <property type="molecule type" value="Genomic_DNA"/>
</dbReference>
<accession>A0ABQ2Y9G2</accession>
<feature type="compositionally biased region" description="Basic and acidic residues" evidence="1">
    <location>
        <begin position="70"/>
        <end position="81"/>
    </location>
</feature>
<evidence type="ECO:0000313" key="3">
    <source>
        <dbReference type="Proteomes" id="UP000659223"/>
    </source>
</evidence>
<comment type="caution">
    <text evidence="2">The sequence shown here is derived from an EMBL/GenBank/DDBJ whole genome shotgun (WGS) entry which is preliminary data.</text>
</comment>
<evidence type="ECO:0000313" key="2">
    <source>
        <dbReference type="EMBL" id="GGX74747.1"/>
    </source>
</evidence>
<protein>
    <submittedName>
        <fullName evidence="2">Uncharacterized protein</fullName>
    </submittedName>
</protein>
<feature type="compositionally biased region" description="Basic residues" evidence="1">
    <location>
        <begin position="117"/>
        <end position="126"/>
    </location>
</feature>
<proteinExistence type="predicted"/>
<name>A0ABQ2Y9G2_9ACTN</name>
<gene>
    <name evidence="2" type="ORF">GCM10010324_20130</name>
</gene>
<sequence length="126" mass="13381">MNDVPALLQHAADIVGREEDEPCSAESGDEHRSRAMTLAQVVQEPATPGVGVQGSDQPDPEGAAEAGPLDEERERADDEQPHGIGPTGPGRSWRHDSDSSRPGSLPQRLPGALASTRRGKRGHPIR</sequence>